<dbReference type="RefSeq" id="WP_066167264.1">
    <property type="nucleotide sequence ID" value="NZ_CP136137.1"/>
</dbReference>
<evidence type="ECO:0000256" key="1">
    <source>
        <dbReference type="SAM" id="MobiDB-lite"/>
    </source>
</evidence>
<dbReference type="Pfam" id="PF11887">
    <property type="entry name" value="Mce4_CUP1"/>
    <property type="match status" value="1"/>
</dbReference>
<dbReference type="InterPro" id="IPR003399">
    <property type="entry name" value="Mce/MlaD"/>
</dbReference>
<dbReference type="Proteomes" id="UP001479933">
    <property type="component" value="Chromosome"/>
</dbReference>
<dbReference type="Pfam" id="PF02470">
    <property type="entry name" value="MlaD"/>
    <property type="match status" value="1"/>
</dbReference>
<dbReference type="EMBL" id="CP136137">
    <property type="protein sequence ID" value="WYY08008.1"/>
    <property type="molecule type" value="Genomic_DNA"/>
</dbReference>
<dbReference type="InterPro" id="IPR024516">
    <property type="entry name" value="Mce_C"/>
</dbReference>
<dbReference type="PANTHER" id="PTHR33371:SF19">
    <property type="entry name" value="MCE-FAMILY PROTEIN MCE4A"/>
    <property type="match status" value="1"/>
</dbReference>
<gene>
    <name evidence="4" type="ORF">RVF87_02675</name>
</gene>
<dbReference type="PANTHER" id="PTHR33371">
    <property type="entry name" value="INTERMEMBRANE PHOSPHOLIPID TRANSPORT SYSTEM BINDING PROTEIN MLAD-RELATED"/>
    <property type="match status" value="1"/>
</dbReference>
<name>A0ABZ2U2R3_9ACTN</name>
<reference evidence="4 5" key="1">
    <citation type="journal article" date="2023" name="Virus Evol.">
        <title>Computational host range prediction-The good, the bad, and the ugly.</title>
        <authorList>
            <person name="Howell A.A."/>
            <person name="Versoza C.J."/>
            <person name="Pfeifer S.P."/>
        </authorList>
    </citation>
    <scope>NUCLEOTIDE SEQUENCE [LARGE SCALE GENOMIC DNA]</scope>
    <source>
        <strain evidence="4 5">1610/1b</strain>
    </source>
</reference>
<dbReference type="InterPro" id="IPR052336">
    <property type="entry name" value="MlaD_Phospholipid_Transporter"/>
</dbReference>
<accession>A0ABZ2U2R3</accession>
<evidence type="ECO:0000313" key="5">
    <source>
        <dbReference type="Proteomes" id="UP001479933"/>
    </source>
</evidence>
<feature type="domain" description="Mammalian cell entry C-terminal" evidence="3">
    <location>
        <begin position="129"/>
        <end position="344"/>
    </location>
</feature>
<feature type="domain" description="Mce/MlaD" evidence="2">
    <location>
        <begin position="54"/>
        <end position="121"/>
    </location>
</feature>
<keyword evidence="5" id="KW-1185">Reference proteome</keyword>
<evidence type="ECO:0000259" key="2">
    <source>
        <dbReference type="Pfam" id="PF02470"/>
    </source>
</evidence>
<evidence type="ECO:0000259" key="3">
    <source>
        <dbReference type="Pfam" id="PF11887"/>
    </source>
</evidence>
<sequence length="435" mass="45982">MTVMLPGRPVSKFRYVLRALLAAVLIVAFAVWMVGRSAGWSADEAEVYTDVPVGVGLLQEGAPVRFHGIKVGRISSIEAGATSSRVTLALADSAIGQIPGRVTARVLPRTFFGDVYLQLIPTEGSQQSTDRLSAGDQIAIDDGPDAVNLYDVFAKLSHLIEEVQPQEMTIALTAVSKAVSGRGDQLGMMIDDWWAASKELEQSVTRFIEATPQFREVAESLERATPAVIETMASVTSISRGIVDHRDHLADFFRSAVDFVSATGSFVAQQRRSLITVLDATGTILSTVAENPQGVSQTVAEAEKFGKAGAILFSTGRFNITTVATFSQPMPYTAADCPTYGSLRGAHCTGRGAEYGVGPVRKPGEGPGRVLDPPKRTVAPASTGPEIVGGAAEAQPLGLLEGSVAPSRTRQSGTPNPATTLMLGPMVRGTEVTVR</sequence>
<feature type="region of interest" description="Disordered" evidence="1">
    <location>
        <begin position="357"/>
        <end position="376"/>
    </location>
</feature>
<protein>
    <submittedName>
        <fullName evidence="4">MCE family protein</fullName>
    </submittedName>
</protein>
<organism evidence="4 5">
    <name type="scientific">Gordonia hydrophobica</name>
    <dbReference type="NCBI Taxonomy" id="40516"/>
    <lineage>
        <taxon>Bacteria</taxon>
        <taxon>Bacillati</taxon>
        <taxon>Actinomycetota</taxon>
        <taxon>Actinomycetes</taxon>
        <taxon>Mycobacteriales</taxon>
        <taxon>Gordoniaceae</taxon>
        <taxon>Gordonia</taxon>
    </lineage>
</organism>
<evidence type="ECO:0000313" key="4">
    <source>
        <dbReference type="EMBL" id="WYY08008.1"/>
    </source>
</evidence>
<proteinExistence type="predicted"/>